<keyword evidence="3" id="KW-1185">Reference proteome</keyword>
<protein>
    <submittedName>
        <fullName evidence="2">Uncharacterized protein</fullName>
    </submittedName>
</protein>
<evidence type="ECO:0000256" key="1">
    <source>
        <dbReference type="SAM" id="Phobius"/>
    </source>
</evidence>
<dbReference type="KEGG" id="cbar:PATL70BA_1123"/>
<dbReference type="Proteomes" id="UP000279029">
    <property type="component" value="Chromosome"/>
</dbReference>
<evidence type="ECO:0000313" key="2">
    <source>
        <dbReference type="EMBL" id="VDN46998.1"/>
    </source>
</evidence>
<gene>
    <name evidence="2" type="ORF">PATL70BA_1123</name>
</gene>
<proteinExistence type="predicted"/>
<accession>A0A3P7PDM1</accession>
<reference evidence="2 3" key="1">
    <citation type="submission" date="2018-09" db="EMBL/GenBank/DDBJ databases">
        <authorList>
            <person name="Postec A."/>
        </authorList>
    </citation>
    <scope>NUCLEOTIDE SEQUENCE [LARGE SCALE GENOMIC DNA]</scope>
    <source>
        <strain evidence="2">70B-A</strain>
    </source>
</reference>
<name>A0A3P7PDM1_9FIRM</name>
<keyword evidence="1" id="KW-1133">Transmembrane helix</keyword>
<feature type="transmembrane region" description="Helical" evidence="1">
    <location>
        <begin position="12"/>
        <end position="30"/>
    </location>
</feature>
<organism evidence="2 3">
    <name type="scientific">Petrocella atlantisensis</name>
    <dbReference type="NCBI Taxonomy" id="2173034"/>
    <lineage>
        <taxon>Bacteria</taxon>
        <taxon>Bacillati</taxon>
        <taxon>Bacillota</taxon>
        <taxon>Clostridia</taxon>
        <taxon>Lachnospirales</taxon>
        <taxon>Vallitaleaceae</taxon>
        <taxon>Petrocella</taxon>
    </lineage>
</organism>
<sequence>MYPLLETMNYNNINAIHIVMLLSNFTFILIKEKSNYSDTGSWTSLLLLTY</sequence>
<keyword evidence="1" id="KW-0472">Membrane</keyword>
<dbReference type="AlphaFoldDB" id="A0A3P7PDM1"/>
<evidence type="ECO:0000313" key="3">
    <source>
        <dbReference type="Proteomes" id="UP000279029"/>
    </source>
</evidence>
<dbReference type="EMBL" id="LR130778">
    <property type="protein sequence ID" value="VDN46998.1"/>
    <property type="molecule type" value="Genomic_DNA"/>
</dbReference>
<keyword evidence="1" id="KW-0812">Transmembrane</keyword>